<evidence type="ECO:0000256" key="2">
    <source>
        <dbReference type="ARBA" id="ARBA00022723"/>
    </source>
</evidence>
<dbReference type="GO" id="GO:0005506">
    <property type="term" value="F:iron ion binding"/>
    <property type="evidence" value="ECO:0007669"/>
    <property type="project" value="InterPro"/>
</dbReference>
<reference evidence="5" key="1">
    <citation type="submission" date="2023-04" db="EMBL/GenBank/DDBJ databases">
        <title>Phytophthora lilii NBRC 32176.</title>
        <authorList>
            <person name="Ichikawa N."/>
            <person name="Sato H."/>
            <person name="Tonouchi N."/>
        </authorList>
    </citation>
    <scope>NUCLEOTIDE SEQUENCE</scope>
    <source>
        <strain evidence="5">NBRC 32176</strain>
    </source>
</reference>
<dbReference type="EMBL" id="BSXW01000108">
    <property type="protein sequence ID" value="GMF12207.1"/>
    <property type="molecule type" value="Genomic_DNA"/>
</dbReference>
<gene>
    <name evidence="5" type="ORF">Plil01_000284800</name>
</gene>
<evidence type="ECO:0000256" key="3">
    <source>
        <dbReference type="ARBA" id="ARBA00023002"/>
    </source>
</evidence>
<evidence type="ECO:0000256" key="4">
    <source>
        <dbReference type="ARBA" id="ARBA00023004"/>
    </source>
</evidence>
<sequence length="247" mass="27727">MLPPSMLRSGQTSPILLGLLAAAALYGISSWRAKCQADKKLEGATRVPFLAAMPLLGNTLEVAANTNRFQDWVAERSKERDGQPFAVRLLGKNDVIYTARPNHFEQVLKEQSDNFNKGIAMYEVYADFMGEGILLTNGDRWKYHRRVLVNLFSARALRDSMTPVIQRNVQLRMGILSRASESKEALNMYKLMNKFTFETFAEIGFGRKLGNLSSLEDHPFELALTKHIESVATDLPLQPGYGDLRDG</sequence>
<name>A0A9W6TFI8_9STRA</name>
<keyword evidence="3" id="KW-0560">Oxidoreductase</keyword>
<dbReference type="GO" id="GO:0020037">
    <property type="term" value="F:heme binding"/>
    <property type="evidence" value="ECO:0007669"/>
    <property type="project" value="InterPro"/>
</dbReference>
<comment type="similarity">
    <text evidence="1">Belongs to the cytochrome P450 family.</text>
</comment>
<dbReference type="AlphaFoldDB" id="A0A9W6TFI8"/>
<evidence type="ECO:0000313" key="6">
    <source>
        <dbReference type="Proteomes" id="UP001165083"/>
    </source>
</evidence>
<dbReference type="GO" id="GO:0016705">
    <property type="term" value="F:oxidoreductase activity, acting on paired donors, with incorporation or reduction of molecular oxygen"/>
    <property type="evidence" value="ECO:0007669"/>
    <property type="project" value="InterPro"/>
</dbReference>
<keyword evidence="4" id="KW-0408">Iron</keyword>
<dbReference type="PANTHER" id="PTHR24296">
    <property type="entry name" value="CYTOCHROME P450"/>
    <property type="match status" value="1"/>
</dbReference>
<protein>
    <submittedName>
        <fullName evidence="5">Unnamed protein product</fullName>
    </submittedName>
</protein>
<dbReference type="Pfam" id="PF00067">
    <property type="entry name" value="p450"/>
    <property type="match status" value="1"/>
</dbReference>
<keyword evidence="6" id="KW-1185">Reference proteome</keyword>
<dbReference type="Proteomes" id="UP001165083">
    <property type="component" value="Unassembled WGS sequence"/>
</dbReference>
<proteinExistence type="inferred from homology"/>
<keyword evidence="2" id="KW-0479">Metal-binding</keyword>
<organism evidence="5 6">
    <name type="scientific">Phytophthora lilii</name>
    <dbReference type="NCBI Taxonomy" id="2077276"/>
    <lineage>
        <taxon>Eukaryota</taxon>
        <taxon>Sar</taxon>
        <taxon>Stramenopiles</taxon>
        <taxon>Oomycota</taxon>
        <taxon>Peronosporomycetes</taxon>
        <taxon>Peronosporales</taxon>
        <taxon>Peronosporaceae</taxon>
        <taxon>Phytophthora</taxon>
    </lineage>
</organism>
<evidence type="ECO:0000256" key="1">
    <source>
        <dbReference type="ARBA" id="ARBA00010617"/>
    </source>
</evidence>
<evidence type="ECO:0000313" key="5">
    <source>
        <dbReference type="EMBL" id="GMF12207.1"/>
    </source>
</evidence>
<dbReference type="SUPFAM" id="SSF48264">
    <property type="entry name" value="Cytochrome P450"/>
    <property type="match status" value="1"/>
</dbReference>
<dbReference type="OrthoDB" id="1470350at2759"/>
<dbReference type="GO" id="GO:0004497">
    <property type="term" value="F:monooxygenase activity"/>
    <property type="evidence" value="ECO:0007669"/>
    <property type="project" value="InterPro"/>
</dbReference>
<accession>A0A9W6TFI8</accession>
<dbReference type="InterPro" id="IPR001128">
    <property type="entry name" value="Cyt_P450"/>
</dbReference>
<comment type="caution">
    <text evidence="5">The sequence shown here is derived from an EMBL/GenBank/DDBJ whole genome shotgun (WGS) entry which is preliminary data.</text>
</comment>
<dbReference type="InterPro" id="IPR036396">
    <property type="entry name" value="Cyt_P450_sf"/>
</dbReference>
<dbReference type="Gene3D" id="1.10.630.10">
    <property type="entry name" value="Cytochrome P450"/>
    <property type="match status" value="1"/>
</dbReference>